<feature type="compositionally biased region" description="Low complexity" evidence="6">
    <location>
        <begin position="836"/>
        <end position="845"/>
    </location>
</feature>
<dbReference type="GO" id="GO:0005816">
    <property type="term" value="C:spindle pole body"/>
    <property type="evidence" value="ECO:0007669"/>
    <property type="project" value="UniProtKB-ARBA"/>
</dbReference>
<evidence type="ECO:0000256" key="6">
    <source>
        <dbReference type="SAM" id="MobiDB-lite"/>
    </source>
</evidence>
<evidence type="ECO:0000259" key="9">
    <source>
        <dbReference type="Pfam" id="PF17681"/>
    </source>
</evidence>
<evidence type="ECO:0000256" key="3">
    <source>
        <dbReference type="ARBA" id="ARBA00022701"/>
    </source>
</evidence>
<comment type="similarity">
    <text evidence="1 5">Belongs to the TUBGCP family.</text>
</comment>
<evidence type="ECO:0000256" key="4">
    <source>
        <dbReference type="ARBA" id="ARBA00023212"/>
    </source>
</evidence>
<evidence type="ECO:0000259" key="7">
    <source>
        <dbReference type="Pfam" id="PF04130"/>
    </source>
</evidence>
<sequence>MSHLAKLAALTDDLVEAVTSTSANTDRESFARLRDNAWRSVRHHSFLRTNQFDVDHQLKGLEERFRVQHREALADAFKERLDALESIQTKWHPDILHFLLELADKPVQKTDLHDLELLRAPEEVDEPSFRWEDIAAEDGWDQDPDIWRTVHFSDSSDDGYQTDATNKSEETSPSDVDLAQARRPEDLALSTEDTAALQNVQTSQSWRLTEPAAAGARKSQRTTVSEFHVIREYLFMLQGLETTLFSDKCVPDPAFQMQNVLWDTYKALITSCAESGRRLLPLRLFSRSQQTTPLLQAFRANVATSLRSLDGEIARVQARLVAPREDVVVSLASIQRELRPHLEPLYALGSIVRQVEETSGMGAFRYLELLYREVAVAQSEDRMATYRFLGRIFFDCFQVYLHPIRLWMQEGQLLPGDKIFFVSSAAAQVPLHKIWQEKYKLRRTSDGKLHVPDFLQPSVARIFTAGKSIVVLKQLGKFHASALHLTGPEPVLTFESVCSAGLEFAPFPELFGTAFAGWLHSKHSATSEALKAVLFDSCGLLANVEALERLYFMSDGSAASNFSQTLFAKIDSKRVDWQDRYLLTGLAQEAFSSVLDAPRLTAAVVGTSNGSPAASRELSIRHTLPSISVRYRLDWPVQLVLTGETLERYQTVFTFLLQGRRAASLLQKRRLLDEISLGGGDWQSEEAAASYRVRCKLLWFCNMLQTYLTTVVLGPSTARLRRSLVEAPDVDAMITLHLNFTKQVIDAACLGAKLAPIKDGILDLLDVATEMDRVEASNKARQAREQEELSRFAAASSPLRASPRRPQVTSSLRHDSDEEEEDDEDDGESGVAENLASASQEEQSYLESLQQMNGAVDGHLRFICGGLRGVARASGEGAAGQWDLFAEMLEAGFRSPERFS</sequence>
<dbReference type="GO" id="GO:0051011">
    <property type="term" value="F:microtubule minus-end binding"/>
    <property type="evidence" value="ECO:0007669"/>
    <property type="project" value="TreeGrafter"/>
</dbReference>
<dbReference type="GO" id="GO:0031122">
    <property type="term" value="P:cytoplasmic microtubule organization"/>
    <property type="evidence" value="ECO:0007669"/>
    <property type="project" value="TreeGrafter"/>
</dbReference>
<feature type="region of interest" description="Disordered" evidence="6">
    <location>
        <begin position="152"/>
        <end position="179"/>
    </location>
</feature>
<protein>
    <recommendedName>
        <fullName evidence="5">Spindle pole body component</fullName>
    </recommendedName>
</protein>
<dbReference type="InterPro" id="IPR059169">
    <property type="entry name" value="GCP5_N_ext"/>
</dbReference>
<dbReference type="Proteomes" id="UP000813385">
    <property type="component" value="Unassembled WGS sequence"/>
</dbReference>
<evidence type="ECO:0000256" key="2">
    <source>
        <dbReference type="ARBA" id="ARBA00022490"/>
    </source>
</evidence>
<dbReference type="GO" id="GO:0051321">
    <property type="term" value="P:meiotic cell cycle"/>
    <property type="evidence" value="ECO:0007669"/>
    <property type="project" value="TreeGrafter"/>
</dbReference>
<dbReference type="GO" id="GO:0043015">
    <property type="term" value="F:gamma-tubulin binding"/>
    <property type="evidence" value="ECO:0007669"/>
    <property type="project" value="InterPro"/>
</dbReference>
<feature type="domain" description="Gamma tubulin complex component C-terminal" evidence="7">
    <location>
        <begin position="540"/>
        <end position="859"/>
    </location>
</feature>
<feature type="compositionally biased region" description="Low complexity" evidence="6">
    <location>
        <begin position="791"/>
        <end position="806"/>
    </location>
</feature>
<feature type="domain" description="Gamma tubulin complex component protein N-terminal" evidence="9">
    <location>
        <begin position="230"/>
        <end position="536"/>
    </location>
</feature>
<organism evidence="10 11">
    <name type="scientific">Plectosphaerella cucumerina</name>
    <dbReference type="NCBI Taxonomy" id="40658"/>
    <lineage>
        <taxon>Eukaryota</taxon>
        <taxon>Fungi</taxon>
        <taxon>Dikarya</taxon>
        <taxon>Ascomycota</taxon>
        <taxon>Pezizomycotina</taxon>
        <taxon>Sordariomycetes</taxon>
        <taxon>Hypocreomycetidae</taxon>
        <taxon>Glomerellales</taxon>
        <taxon>Plectosphaerellaceae</taxon>
        <taxon>Plectosphaerella</taxon>
    </lineage>
</organism>
<feature type="domain" description="Gamma-Tubulin ring complex non-core subunit mod21 N-terminal" evidence="8">
    <location>
        <begin position="67"/>
        <end position="158"/>
    </location>
</feature>
<proteinExistence type="inferred from homology"/>
<dbReference type="InterPro" id="IPR042241">
    <property type="entry name" value="GCP_C_sf"/>
</dbReference>
<evidence type="ECO:0000259" key="8">
    <source>
        <dbReference type="Pfam" id="PF14609"/>
    </source>
</evidence>
<gene>
    <name evidence="10" type="ORF">B0T11DRAFT_256767</name>
</gene>
<dbReference type="AlphaFoldDB" id="A0A8K0TMV1"/>
<dbReference type="OrthoDB" id="66546at2759"/>
<dbReference type="InterPro" id="IPR007259">
    <property type="entry name" value="GCP"/>
</dbReference>
<feature type="compositionally biased region" description="Basic and acidic residues" evidence="6">
    <location>
        <begin position="777"/>
        <end position="790"/>
    </location>
</feature>
<evidence type="ECO:0000256" key="1">
    <source>
        <dbReference type="ARBA" id="ARBA00010337"/>
    </source>
</evidence>
<dbReference type="GO" id="GO:0051225">
    <property type="term" value="P:spindle assembly"/>
    <property type="evidence" value="ECO:0007669"/>
    <property type="project" value="TreeGrafter"/>
</dbReference>
<dbReference type="GO" id="GO:0000278">
    <property type="term" value="P:mitotic cell cycle"/>
    <property type="evidence" value="ECO:0007669"/>
    <property type="project" value="TreeGrafter"/>
</dbReference>
<dbReference type="GO" id="GO:0007020">
    <property type="term" value="P:microtubule nucleation"/>
    <property type="evidence" value="ECO:0007669"/>
    <property type="project" value="InterPro"/>
</dbReference>
<dbReference type="EMBL" id="JAGPXD010000003">
    <property type="protein sequence ID" value="KAH7363081.1"/>
    <property type="molecule type" value="Genomic_DNA"/>
</dbReference>
<reference evidence="10" key="1">
    <citation type="journal article" date="2021" name="Nat. Commun.">
        <title>Genetic determinants of endophytism in the Arabidopsis root mycobiome.</title>
        <authorList>
            <person name="Mesny F."/>
            <person name="Miyauchi S."/>
            <person name="Thiergart T."/>
            <person name="Pickel B."/>
            <person name="Atanasova L."/>
            <person name="Karlsson M."/>
            <person name="Huettel B."/>
            <person name="Barry K.W."/>
            <person name="Haridas S."/>
            <person name="Chen C."/>
            <person name="Bauer D."/>
            <person name="Andreopoulos W."/>
            <person name="Pangilinan J."/>
            <person name="LaButti K."/>
            <person name="Riley R."/>
            <person name="Lipzen A."/>
            <person name="Clum A."/>
            <person name="Drula E."/>
            <person name="Henrissat B."/>
            <person name="Kohler A."/>
            <person name="Grigoriev I.V."/>
            <person name="Martin F.M."/>
            <person name="Hacquard S."/>
        </authorList>
    </citation>
    <scope>NUCLEOTIDE SEQUENCE</scope>
    <source>
        <strain evidence="10">MPI-CAGE-AT-0016</strain>
    </source>
</reference>
<dbReference type="PANTHER" id="PTHR19302">
    <property type="entry name" value="GAMMA TUBULIN COMPLEX PROTEIN"/>
    <property type="match status" value="1"/>
</dbReference>
<dbReference type="GO" id="GO:0005874">
    <property type="term" value="C:microtubule"/>
    <property type="evidence" value="ECO:0007669"/>
    <property type="project" value="UniProtKB-KW"/>
</dbReference>
<name>A0A8K0TMV1_9PEZI</name>
<keyword evidence="2 5" id="KW-0963">Cytoplasm</keyword>
<dbReference type="InterPro" id="IPR032797">
    <property type="entry name" value="Mod21_N"/>
</dbReference>
<dbReference type="GO" id="GO:0000930">
    <property type="term" value="C:gamma-tubulin complex"/>
    <property type="evidence" value="ECO:0007669"/>
    <property type="project" value="TreeGrafter"/>
</dbReference>
<evidence type="ECO:0000313" key="11">
    <source>
        <dbReference type="Proteomes" id="UP000813385"/>
    </source>
</evidence>
<dbReference type="CDD" id="cd22572">
    <property type="entry name" value="GCP5_NTD"/>
    <property type="match status" value="1"/>
</dbReference>
<evidence type="ECO:0000256" key="5">
    <source>
        <dbReference type="RuleBase" id="RU363050"/>
    </source>
</evidence>
<dbReference type="Pfam" id="PF17681">
    <property type="entry name" value="GCP_N_terminal"/>
    <property type="match status" value="1"/>
</dbReference>
<dbReference type="InterPro" id="IPR041470">
    <property type="entry name" value="GCP_N"/>
</dbReference>
<comment type="subcellular location">
    <subcellularLocation>
        <location evidence="5">Cytoplasm</location>
        <location evidence="5">Cytoskeleton</location>
        <location evidence="5">Microtubule organizing center</location>
    </subcellularLocation>
</comment>
<feature type="compositionally biased region" description="Acidic residues" evidence="6">
    <location>
        <begin position="817"/>
        <end position="828"/>
    </location>
</feature>
<dbReference type="Pfam" id="PF14609">
    <property type="entry name" value="GCP5-Mod21_N"/>
    <property type="match status" value="1"/>
</dbReference>
<evidence type="ECO:0000313" key="10">
    <source>
        <dbReference type="EMBL" id="KAH7363081.1"/>
    </source>
</evidence>
<dbReference type="Pfam" id="PF04130">
    <property type="entry name" value="GCP_C_terminal"/>
    <property type="match status" value="1"/>
</dbReference>
<dbReference type="InterPro" id="IPR040457">
    <property type="entry name" value="GCP_C"/>
</dbReference>
<accession>A0A8K0TMV1</accession>
<keyword evidence="3 5" id="KW-0493">Microtubule</keyword>
<comment type="caution">
    <text evidence="10">The sequence shown here is derived from an EMBL/GenBank/DDBJ whole genome shotgun (WGS) entry which is preliminary data.</text>
</comment>
<keyword evidence="4 5" id="KW-0206">Cytoskeleton</keyword>
<feature type="region of interest" description="Disordered" evidence="6">
    <location>
        <begin position="777"/>
        <end position="845"/>
    </location>
</feature>
<dbReference type="PANTHER" id="PTHR19302:SF33">
    <property type="entry name" value="GAMMA-TUBULIN COMPLEX COMPONENT 5"/>
    <property type="match status" value="1"/>
</dbReference>
<dbReference type="GO" id="GO:0000922">
    <property type="term" value="C:spindle pole"/>
    <property type="evidence" value="ECO:0007669"/>
    <property type="project" value="InterPro"/>
</dbReference>
<dbReference type="Gene3D" id="1.20.120.1900">
    <property type="entry name" value="Gamma-tubulin complex, C-terminal domain"/>
    <property type="match status" value="1"/>
</dbReference>
<keyword evidence="11" id="KW-1185">Reference proteome</keyword>